<dbReference type="EMBL" id="BMIQ01000001">
    <property type="protein sequence ID" value="GGD85985.1"/>
    <property type="molecule type" value="Genomic_DNA"/>
</dbReference>
<dbReference type="PROSITE" id="PS50995">
    <property type="entry name" value="HTH_MARR_2"/>
    <property type="match status" value="1"/>
</dbReference>
<sequence length="169" mass="19400">MKTQTKSQPEKVTEPESELKSLYLETVQLVERLHRRLLDVIKDEFDRNGRTDINAVQALLLFNIGDSVLTAGELRTRGFYLGSNVSYNLKKLVDLGFIDHQRSRVDRRAVRVQLTKAGAEVAAIVADLYQRHIGSIDKVGGLDEQEFQKLNKALQRLDRFWNDTIAYRL</sequence>
<dbReference type="NCBIfam" id="NF047395">
    <property type="entry name" value="TransRegLtdR"/>
    <property type="match status" value="1"/>
</dbReference>
<feature type="domain" description="HTH marR-type" evidence="4">
    <location>
        <begin position="23"/>
        <end position="159"/>
    </location>
</feature>
<evidence type="ECO:0000256" key="2">
    <source>
        <dbReference type="ARBA" id="ARBA00023125"/>
    </source>
</evidence>
<reference evidence="5" key="2">
    <citation type="submission" date="2020-09" db="EMBL/GenBank/DDBJ databases">
        <authorList>
            <person name="Sun Q."/>
            <person name="Zhou Y."/>
        </authorList>
    </citation>
    <scope>NUCLEOTIDE SEQUENCE</scope>
    <source>
        <strain evidence="5">CGMCC 1.15367</strain>
    </source>
</reference>
<comment type="caution">
    <text evidence="5">The sequence shown here is derived from an EMBL/GenBank/DDBJ whole genome shotgun (WGS) entry which is preliminary data.</text>
</comment>
<dbReference type="RefSeq" id="WP_188906254.1">
    <property type="nucleotide sequence ID" value="NZ_BMIQ01000001.1"/>
</dbReference>
<dbReference type="PROSITE" id="PS01117">
    <property type="entry name" value="HTH_MARR_1"/>
    <property type="match status" value="1"/>
</dbReference>
<proteinExistence type="predicted"/>
<dbReference type="AlphaFoldDB" id="A0A916ZC65"/>
<keyword evidence="1" id="KW-0805">Transcription regulation</keyword>
<evidence type="ECO:0000256" key="3">
    <source>
        <dbReference type="ARBA" id="ARBA00023163"/>
    </source>
</evidence>
<dbReference type="Pfam" id="PF12802">
    <property type="entry name" value="MarR_2"/>
    <property type="match status" value="1"/>
</dbReference>
<dbReference type="GO" id="GO:0006950">
    <property type="term" value="P:response to stress"/>
    <property type="evidence" value="ECO:0007669"/>
    <property type="project" value="TreeGrafter"/>
</dbReference>
<gene>
    <name evidence="5" type="ORF">GCM10011390_00690</name>
</gene>
<evidence type="ECO:0000259" key="4">
    <source>
        <dbReference type="PROSITE" id="PS50995"/>
    </source>
</evidence>
<keyword evidence="3" id="KW-0804">Transcription</keyword>
<reference evidence="5" key="1">
    <citation type="journal article" date="2014" name="Int. J. Syst. Evol. Microbiol.">
        <title>Complete genome sequence of Corynebacterium casei LMG S-19264T (=DSM 44701T), isolated from a smear-ripened cheese.</title>
        <authorList>
            <consortium name="US DOE Joint Genome Institute (JGI-PGF)"/>
            <person name="Walter F."/>
            <person name="Albersmeier A."/>
            <person name="Kalinowski J."/>
            <person name="Ruckert C."/>
        </authorList>
    </citation>
    <scope>NUCLEOTIDE SEQUENCE</scope>
    <source>
        <strain evidence="5">CGMCC 1.15367</strain>
    </source>
</reference>
<dbReference type="PANTHER" id="PTHR33164:SF102">
    <property type="entry name" value="TRANSCRIPTIONAL REGULATORY PROTEIN"/>
    <property type="match status" value="1"/>
</dbReference>
<keyword evidence="2" id="KW-0238">DNA-binding</keyword>
<dbReference type="Proteomes" id="UP000644699">
    <property type="component" value="Unassembled WGS sequence"/>
</dbReference>
<dbReference type="InterPro" id="IPR036390">
    <property type="entry name" value="WH_DNA-bd_sf"/>
</dbReference>
<organism evidence="5 6">
    <name type="scientific">Aureimonas endophytica</name>
    <dbReference type="NCBI Taxonomy" id="2027858"/>
    <lineage>
        <taxon>Bacteria</taxon>
        <taxon>Pseudomonadati</taxon>
        <taxon>Pseudomonadota</taxon>
        <taxon>Alphaproteobacteria</taxon>
        <taxon>Hyphomicrobiales</taxon>
        <taxon>Aurantimonadaceae</taxon>
        <taxon>Aureimonas</taxon>
    </lineage>
</organism>
<evidence type="ECO:0000313" key="6">
    <source>
        <dbReference type="Proteomes" id="UP000644699"/>
    </source>
</evidence>
<evidence type="ECO:0000313" key="5">
    <source>
        <dbReference type="EMBL" id="GGD85985.1"/>
    </source>
</evidence>
<protein>
    <submittedName>
        <fullName evidence="5">MarR family transcriptional regulator</fullName>
    </submittedName>
</protein>
<keyword evidence="6" id="KW-1185">Reference proteome</keyword>
<dbReference type="SMART" id="SM00347">
    <property type="entry name" value="HTH_MARR"/>
    <property type="match status" value="1"/>
</dbReference>
<dbReference type="InterPro" id="IPR000835">
    <property type="entry name" value="HTH_MarR-typ"/>
</dbReference>
<dbReference type="SUPFAM" id="SSF46785">
    <property type="entry name" value="Winged helix' DNA-binding domain"/>
    <property type="match status" value="1"/>
</dbReference>
<dbReference type="Gene3D" id="1.10.10.10">
    <property type="entry name" value="Winged helix-like DNA-binding domain superfamily/Winged helix DNA-binding domain"/>
    <property type="match status" value="1"/>
</dbReference>
<evidence type="ECO:0000256" key="1">
    <source>
        <dbReference type="ARBA" id="ARBA00023015"/>
    </source>
</evidence>
<dbReference type="GO" id="GO:0003677">
    <property type="term" value="F:DNA binding"/>
    <property type="evidence" value="ECO:0007669"/>
    <property type="project" value="UniProtKB-KW"/>
</dbReference>
<dbReference type="InterPro" id="IPR036388">
    <property type="entry name" value="WH-like_DNA-bd_sf"/>
</dbReference>
<dbReference type="InterPro" id="IPR039422">
    <property type="entry name" value="MarR/SlyA-like"/>
</dbReference>
<dbReference type="PANTHER" id="PTHR33164">
    <property type="entry name" value="TRANSCRIPTIONAL REGULATOR, MARR FAMILY"/>
    <property type="match status" value="1"/>
</dbReference>
<accession>A0A916ZC65</accession>
<dbReference type="InterPro" id="IPR023187">
    <property type="entry name" value="Tscrpt_reg_MarR-type_CS"/>
</dbReference>
<name>A0A916ZC65_9HYPH</name>
<dbReference type="GO" id="GO:0003700">
    <property type="term" value="F:DNA-binding transcription factor activity"/>
    <property type="evidence" value="ECO:0007669"/>
    <property type="project" value="InterPro"/>
</dbReference>